<organism evidence="9 10">
    <name type="scientific">Methylocucumis oryzae</name>
    <dbReference type="NCBI Taxonomy" id="1632867"/>
    <lineage>
        <taxon>Bacteria</taxon>
        <taxon>Pseudomonadati</taxon>
        <taxon>Pseudomonadota</taxon>
        <taxon>Gammaproteobacteria</taxon>
        <taxon>Methylococcales</taxon>
        <taxon>Methylococcaceae</taxon>
        <taxon>Methylocucumis</taxon>
    </lineage>
</organism>
<evidence type="ECO:0000256" key="1">
    <source>
        <dbReference type="ARBA" id="ARBA00004442"/>
    </source>
</evidence>
<dbReference type="Gene3D" id="1.20.1600.10">
    <property type="entry name" value="Outer membrane efflux proteins (OEP)"/>
    <property type="match status" value="1"/>
</dbReference>
<dbReference type="Proteomes" id="UP000033684">
    <property type="component" value="Unassembled WGS sequence"/>
</dbReference>
<keyword evidence="3" id="KW-0813">Transport</keyword>
<protein>
    <recommendedName>
        <fullName evidence="11">Type I secretion protein TolC</fullName>
    </recommendedName>
</protein>
<evidence type="ECO:0000256" key="8">
    <source>
        <dbReference type="SAM" id="SignalP"/>
    </source>
</evidence>
<dbReference type="InterPro" id="IPR010130">
    <property type="entry name" value="T1SS_OMP_TolC"/>
</dbReference>
<evidence type="ECO:0000256" key="3">
    <source>
        <dbReference type="ARBA" id="ARBA00022448"/>
    </source>
</evidence>
<evidence type="ECO:0000256" key="7">
    <source>
        <dbReference type="ARBA" id="ARBA00023237"/>
    </source>
</evidence>
<feature type="chain" id="PRO_5002462509" description="Type I secretion protein TolC" evidence="8">
    <location>
        <begin position="20"/>
        <end position="450"/>
    </location>
</feature>
<dbReference type="PANTHER" id="PTHR30026:SF20">
    <property type="entry name" value="OUTER MEMBRANE PROTEIN TOLC"/>
    <property type="match status" value="1"/>
</dbReference>
<dbReference type="InterPro" id="IPR003423">
    <property type="entry name" value="OMP_efflux"/>
</dbReference>
<keyword evidence="7" id="KW-0998">Cell outer membrane</keyword>
<evidence type="ECO:0000256" key="5">
    <source>
        <dbReference type="ARBA" id="ARBA00022692"/>
    </source>
</evidence>
<dbReference type="AlphaFoldDB" id="A0A0F3IGE4"/>
<comment type="similarity">
    <text evidence="2">Belongs to the outer membrane factor (OMF) (TC 1.B.17) family.</text>
</comment>
<evidence type="ECO:0000256" key="6">
    <source>
        <dbReference type="ARBA" id="ARBA00023136"/>
    </source>
</evidence>
<keyword evidence="8" id="KW-0732">Signal</keyword>
<dbReference type="RefSeq" id="WP_045779948.1">
    <property type="nucleotide sequence ID" value="NZ_LAJX01000174.1"/>
</dbReference>
<keyword evidence="10" id="KW-1185">Reference proteome</keyword>
<reference evidence="9 10" key="2">
    <citation type="journal article" date="2016" name="Microb. Ecol.">
        <title>Genome Characteristics of a Novel Type I Methanotroph (Sn10-6) Isolated from a Flooded Indian Rice Field.</title>
        <authorList>
            <person name="Rahalkar M.C."/>
            <person name="Pandit P.S."/>
            <person name="Dhakephalkar P.K."/>
            <person name="Pore S."/>
            <person name="Arora P."/>
            <person name="Kapse N."/>
        </authorList>
    </citation>
    <scope>NUCLEOTIDE SEQUENCE [LARGE SCALE GENOMIC DNA]</scope>
    <source>
        <strain evidence="9 10">Sn10-6</strain>
    </source>
</reference>
<sequence>MLTKLLLAVSLGLAMNAHAKTDDLMTLYERALEASPELQGSEYALEIAKAREDQSFGRLRPQINAVGNYSLNRIEYDEPDALRGRDNSSYPGTRVSINLQQTIFDLQNYLLAKSQQSLSSQGEEELLAAHQKLIADLIERYMDALEATDKSEIIKEELSSTEKQLERVRAMHERQMAMVTDLYELEARTETLRSNLLESDNEAKIALEKLRELTGDAVTEIRPARLDVMQPPPDGDIEGWVRQIGQINPEVIALKHAVEAAKQSISAYQAGHLPTLQLQLSGIYSDTTFNNQTASTGYQIGSAAIQATIPIYEGGVTSARVREAEARKKYSESQLEQKLRELEKFTRAAYLDMASSSARALAADRQLAASEKSRDAMNKGYELGVSTIVDVLEAEKQLSEAKKQQRLTRYKYFRARSALYQQTGRLIGYELVQFNRWLIPIASNNDVNKK</sequence>
<dbReference type="EMBL" id="LAJX01000174">
    <property type="protein sequence ID" value="KJV05762.1"/>
    <property type="molecule type" value="Genomic_DNA"/>
</dbReference>
<dbReference type="Pfam" id="PF02321">
    <property type="entry name" value="OEP"/>
    <property type="match status" value="2"/>
</dbReference>
<dbReference type="GO" id="GO:0015562">
    <property type="term" value="F:efflux transmembrane transporter activity"/>
    <property type="evidence" value="ECO:0007669"/>
    <property type="project" value="InterPro"/>
</dbReference>
<dbReference type="NCBIfam" id="TIGR01844">
    <property type="entry name" value="type_I_sec_TolC"/>
    <property type="match status" value="1"/>
</dbReference>
<evidence type="ECO:0008006" key="11">
    <source>
        <dbReference type="Google" id="ProtNLM"/>
    </source>
</evidence>
<feature type="signal peptide" evidence="8">
    <location>
        <begin position="1"/>
        <end position="19"/>
    </location>
</feature>
<keyword evidence="6" id="KW-0472">Membrane</keyword>
<dbReference type="OrthoDB" id="9813458at2"/>
<dbReference type="PANTHER" id="PTHR30026">
    <property type="entry name" value="OUTER MEMBRANE PROTEIN TOLC"/>
    <property type="match status" value="1"/>
</dbReference>
<evidence type="ECO:0000256" key="4">
    <source>
        <dbReference type="ARBA" id="ARBA00022452"/>
    </source>
</evidence>
<evidence type="ECO:0000256" key="2">
    <source>
        <dbReference type="ARBA" id="ARBA00007613"/>
    </source>
</evidence>
<dbReference type="SUPFAM" id="SSF56954">
    <property type="entry name" value="Outer membrane efflux proteins (OEP)"/>
    <property type="match status" value="1"/>
</dbReference>
<proteinExistence type="inferred from homology"/>
<comment type="subcellular location">
    <subcellularLocation>
        <location evidence="1">Cell outer membrane</location>
    </subcellularLocation>
</comment>
<keyword evidence="5" id="KW-0812">Transmembrane</keyword>
<dbReference type="GO" id="GO:0015288">
    <property type="term" value="F:porin activity"/>
    <property type="evidence" value="ECO:0007669"/>
    <property type="project" value="TreeGrafter"/>
</dbReference>
<gene>
    <name evidence="9" type="ORF">VZ94_15660</name>
</gene>
<dbReference type="GO" id="GO:0009279">
    <property type="term" value="C:cell outer membrane"/>
    <property type="evidence" value="ECO:0007669"/>
    <property type="project" value="UniProtKB-SubCell"/>
</dbReference>
<evidence type="ECO:0000313" key="10">
    <source>
        <dbReference type="Proteomes" id="UP000033684"/>
    </source>
</evidence>
<comment type="caution">
    <text evidence="9">The sequence shown here is derived from an EMBL/GenBank/DDBJ whole genome shotgun (WGS) entry which is preliminary data.</text>
</comment>
<name>A0A0F3IGE4_9GAMM</name>
<keyword evidence="4" id="KW-1134">Transmembrane beta strand</keyword>
<dbReference type="InterPro" id="IPR051906">
    <property type="entry name" value="TolC-like"/>
</dbReference>
<accession>A0A0F3IGE4</accession>
<reference evidence="10" key="1">
    <citation type="submission" date="2015-03" db="EMBL/GenBank/DDBJ databases">
        <title>Draft genome sequence of a novel methanotroph (Sn10-6) isolated from flooded ricefield rhizosphere in India.</title>
        <authorList>
            <person name="Pandit P.S."/>
            <person name="Pore S.D."/>
            <person name="Arora P."/>
            <person name="Kapse N.G."/>
            <person name="Dhakephalkar P.K."/>
            <person name="Rahalkar M.C."/>
        </authorList>
    </citation>
    <scope>NUCLEOTIDE SEQUENCE [LARGE SCALE GENOMIC DNA]</scope>
    <source>
        <strain evidence="10">Sn10-6</strain>
    </source>
</reference>
<evidence type="ECO:0000313" key="9">
    <source>
        <dbReference type="EMBL" id="KJV05762.1"/>
    </source>
</evidence>
<dbReference type="GO" id="GO:1990281">
    <property type="term" value="C:efflux pump complex"/>
    <property type="evidence" value="ECO:0007669"/>
    <property type="project" value="TreeGrafter"/>
</dbReference>